<reference evidence="2" key="1">
    <citation type="submission" date="2018-04" db="EMBL/GenBank/DDBJ databases">
        <title>WGS assembly of Panicum hallii.</title>
        <authorList>
            <person name="Lovell J."/>
            <person name="Jenkins J."/>
            <person name="Lowry D."/>
            <person name="Mamidi S."/>
            <person name="Sreedasyam A."/>
            <person name="Weng X."/>
            <person name="Barry K."/>
            <person name="Bonette J."/>
            <person name="Campitelli B."/>
            <person name="Daum C."/>
            <person name="Gordon S."/>
            <person name="Gould B."/>
            <person name="Lipzen A."/>
            <person name="Macqueen A."/>
            <person name="Palacio-Mejia J."/>
            <person name="Plott C."/>
            <person name="Shakirov E."/>
            <person name="Shu S."/>
            <person name="Yoshinaga Y."/>
            <person name="Zane M."/>
            <person name="Rokhsar D."/>
            <person name="Grimwood J."/>
            <person name="Schmutz J."/>
            <person name="Juenger T."/>
        </authorList>
    </citation>
    <scope>NUCLEOTIDE SEQUENCE [LARGE SCALE GENOMIC DNA]</scope>
    <source>
        <strain evidence="2">FIL2</strain>
    </source>
</reference>
<feature type="region of interest" description="Disordered" evidence="1">
    <location>
        <begin position="60"/>
        <end position="104"/>
    </location>
</feature>
<dbReference type="Proteomes" id="UP000243499">
    <property type="component" value="Chromosome 2"/>
</dbReference>
<name>A0A2S3GX61_9POAL</name>
<gene>
    <name evidence="2" type="ORF">PAHAL_2G098900</name>
</gene>
<organism evidence="2">
    <name type="scientific">Panicum hallii</name>
    <dbReference type="NCBI Taxonomy" id="206008"/>
    <lineage>
        <taxon>Eukaryota</taxon>
        <taxon>Viridiplantae</taxon>
        <taxon>Streptophyta</taxon>
        <taxon>Embryophyta</taxon>
        <taxon>Tracheophyta</taxon>
        <taxon>Spermatophyta</taxon>
        <taxon>Magnoliopsida</taxon>
        <taxon>Liliopsida</taxon>
        <taxon>Poales</taxon>
        <taxon>Poaceae</taxon>
        <taxon>PACMAD clade</taxon>
        <taxon>Panicoideae</taxon>
        <taxon>Panicodae</taxon>
        <taxon>Paniceae</taxon>
        <taxon>Panicinae</taxon>
        <taxon>Panicum</taxon>
        <taxon>Panicum sect. Panicum</taxon>
    </lineage>
</organism>
<evidence type="ECO:0000313" key="2">
    <source>
        <dbReference type="EMBL" id="PAN10511.2"/>
    </source>
</evidence>
<feature type="compositionally biased region" description="Gly residues" evidence="1">
    <location>
        <begin position="92"/>
        <end position="104"/>
    </location>
</feature>
<proteinExistence type="predicted"/>
<dbReference type="Gramene" id="PAN10511">
    <property type="protein sequence ID" value="PAN10511"/>
    <property type="gene ID" value="PAHAL_2G098900"/>
</dbReference>
<feature type="region of interest" description="Disordered" evidence="1">
    <location>
        <begin position="1"/>
        <end position="28"/>
    </location>
</feature>
<accession>A0A2S3GX61</accession>
<dbReference type="EMBL" id="CM008047">
    <property type="protein sequence ID" value="PAN10511.2"/>
    <property type="molecule type" value="Genomic_DNA"/>
</dbReference>
<evidence type="ECO:0000256" key="1">
    <source>
        <dbReference type="SAM" id="MobiDB-lite"/>
    </source>
</evidence>
<feature type="compositionally biased region" description="Basic residues" evidence="1">
    <location>
        <begin position="17"/>
        <end position="28"/>
    </location>
</feature>
<feature type="compositionally biased region" description="Basic and acidic residues" evidence="1">
    <location>
        <begin position="60"/>
        <end position="71"/>
    </location>
</feature>
<dbReference type="AlphaFoldDB" id="A0A2S3GX61"/>
<sequence>MAASQSRRSLLACRAGRQARRRRRARRRSYWQANIGIAAHARLGLEESDHPAARRMNEMGGKKYSRHRPDADACPAVRSSRPPAGAIRRVKGSGGLRYSGEVGN</sequence>
<protein>
    <submittedName>
        <fullName evidence="2">Uncharacterized protein</fullName>
    </submittedName>
</protein>